<keyword evidence="3" id="KW-1185">Reference proteome</keyword>
<evidence type="ECO:0000256" key="1">
    <source>
        <dbReference type="SAM" id="MobiDB-lite"/>
    </source>
</evidence>
<evidence type="ECO:0000313" key="3">
    <source>
        <dbReference type="Proteomes" id="UP000299102"/>
    </source>
</evidence>
<organism evidence="2 3">
    <name type="scientific">Eumeta variegata</name>
    <name type="common">Bagworm moth</name>
    <name type="synonym">Eumeta japonica</name>
    <dbReference type="NCBI Taxonomy" id="151549"/>
    <lineage>
        <taxon>Eukaryota</taxon>
        <taxon>Metazoa</taxon>
        <taxon>Ecdysozoa</taxon>
        <taxon>Arthropoda</taxon>
        <taxon>Hexapoda</taxon>
        <taxon>Insecta</taxon>
        <taxon>Pterygota</taxon>
        <taxon>Neoptera</taxon>
        <taxon>Endopterygota</taxon>
        <taxon>Lepidoptera</taxon>
        <taxon>Glossata</taxon>
        <taxon>Ditrysia</taxon>
        <taxon>Tineoidea</taxon>
        <taxon>Psychidae</taxon>
        <taxon>Oiketicinae</taxon>
        <taxon>Eumeta</taxon>
    </lineage>
</organism>
<accession>A0A4C1UMZ1</accession>
<feature type="region of interest" description="Disordered" evidence="1">
    <location>
        <begin position="1"/>
        <end position="51"/>
    </location>
</feature>
<reference evidence="2 3" key="1">
    <citation type="journal article" date="2019" name="Commun. Biol.">
        <title>The bagworm genome reveals a unique fibroin gene that provides high tensile strength.</title>
        <authorList>
            <person name="Kono N."/>
            <person name="Nakamura H."/>
            <person name="Ohtoshi R."/>
            <person name="Tomita M."/>
            <person name="Numata K."/>
            <person name="Arakawa K."/>
        </authorList>
    </citation>
    <scope>NUCLEOTIDE SEQUENCE [LARGE SCALE GENOMIC DNA]</scope>
</reference>
<dbReference type="Proteomes" id="UP000299102">
    <property type="component" value="Unassembled WGS sequence"/>
</dbReference>
<evidence type="ECO:0000313" key="2">
    <source>
        <dbReference type="EMBL" id="GBP27803.1"/>
    </source>
</evidence>
<dbReference type="AlphaFoldDB" id="A0A4C1UMZ1"/>
<comment type="caution">
    <text evidence="2">The sequence shown here is derived from an EMBL/GenBank/DDBJ whole genome shotgun (WGS) entry which is preliminary data.</text>
</comment>
<feature type="compositionally biased region" description="Basic and acidic residues" evidence="1">
    <location>
        <begin position="8"/>
        <end position="51"/>
    </location>
</feature>
<sequence>MQYVKSKPLSDCDQERDKDRNQQQYRDQKQKRNDIRIDSKINHEDGSCRKDEGTYSIFTRAKARAES</sequence>
<dbReference type="EMBL" id="BGZK01000199">
    <property type="protein sequence ID" value="GBP27803.1"/>
    <property type="molecule type" value="Genomic_DNA"/>
</dbReference>
<name>A0A4C1UMZ1_EUMVA</name>
<gene>
    <name evidence="2" type="ORF">EVAR_94207_1</name>
</gene>
<protein>
    <submittedName>
        <fullName evidence="2">Uncharacterized protein</fullName>
    </submittedName>
</protein>
<proteinExistence type="predicted"/>